<dbReference type="InterPro" id="IPR003029">
    <property type="entry name" value="S1_domain"/>
</dbReference>
<dbReference type="InterPro" id="IPR005576">
    <property type="entry name" value="Rpb7-like_N"/>
</dbReference>
<evidence type="ECO:0000313" key="7">
    <source>
        <dbReference type="EMBL" id="MAG17991.1"/>
    </source>
</evidence>
<comment type="subcellular location">
    <subcellularLocation>
        <location evidence="4">Cytoplasm</location>
    </subcellularLocation>
</comment>
<organism evidence="7 8">
    <name type="scientific">Candidatus Iainarchaeum sp</name>
    <dbReference type="NCBI Taxonomy" id="3101447"/>
    <lineage>
        <taxon>Archaea</taxon>
        <taxon>Candidatus Iainarchaeota</taxon>
        <taxon>Candidatus Iainarchaeia</taxon>
        <taxon>Candidatus Iainarchaeales</taxon>
        <taxon>Candidatus Iainarchaeaceae</taxon>
        <taxon>Candidatus Iainarchaeum</taxon>
    </lineage>
</organism>
<keyword evidence="4" id="KW-0548">Nucleotidyltransferase</keyword>
<dbReference type="Proteomes" id="UP000226712">
    <property type="component" value="Unassembled WGS sequence"/>
</dbReference>
<dbReference type="InterPro" id="IPR012340">
    <property type="entry name" value="NA-bd_OB-fold"/>
</dbReference>
<comment type="domain">
    <text evidence="4">Forms 2 domains with an elongated structure; Rpo4 packs into the hinge region between the 2 domains.</text>
</comment>
<dbReference type="EMBL" id="NZBD01000004">
    <property type="protein sequence ID" value="MAG17991.1"/>
    <property type="molecule type" value="Genomic_DNA"/>
</dbReference>
<evidence type="ECO:0000256" key="5">
    <source>
        <dbReference type="SAM" id="MobiDB-lite"/>
    </source>
</evidence>
<feature type="domain" description="S1 motif" evidence="6">
    <location>
        <begin position="82"/>
        <end position="165"/>
    </location>
</feature>
<keyword evidence="4" id="KW-0808">Transferase</keyword>
<dbReference type="GO" id="GO:0003677">
    <property type="term" value="F:DNA binding"/>
    <property type="evidence" value="ECO:0007669"/>
    <property type="project" value="InterPro"/>
</dbReference>
<comment type="function">
    <text evidence="4">DNA-dependent RNA polymerase (RNAP) catalyzes the transcription of DNA into RNA using the four ribonucleoside triphosphates as substrates.</text>
</comment>
<dbReference type="Pfam" id="PF00575">
    <property type="entry name" value="S1"/>
    <property type="match status" value="1"/>
</dbReference>
<evidence type="ECO:0000256" key="3">
    <source>
        <dbReference type="ARBA" id="ARBA00023163"/>
    </source>
</evidence>
<dbReference type="NCBIfam" id="NF006333">
    <property type="entry name" value="PRK08563.1"/>
    <property type="match status" value="1"/>
</dbReference>
<dbReference type="SUPFAM" id="SSF88798">
    <property type="entry name" value="N-terminal, heterodimerisation domain of RBP7 (RpoE)"/>
    <property type="match status" value="1"/>
</dbReference>
<dbReference type="GO" id="GO:0003899">
    <property type="term" value="F:DNA-directed RNA polymerase activity"/>
    <property type="evidence" value="ECO:0007669"/>
    <property type="project" value="UniProtKB-UniRule"/>
</dbReference>
<dbReference type="InterPro" id="IPR046399">
    <property type="entry name" value="RNApol_Rpo7"/>
</dbReference>
<evidence type="ECO:0000256" key="2">
    <source>
        <dbReference type="ARBA" id="ARBA00022478"/>
    </source>
</evidence>
<comment type="caution">
    <text evidence="7">The sequence shown here is derived from an EMBL/GenBank/DDBJ whole genome shotgun (WGS) entry which is preliminary data.</text>
</comment>
<dbReference type="CDD" id="cd04460">
    <property type="entry name" value="S1_RpoE"/>
    <property type="match status" value="1"/>
</dbReference>
<dbReference type="GO" id="GO:0006352">
    <property type="term" value="P:DNA-templated transcription initiation"/>
    <property type="evidence" value="ECO:0007669"/>
    <property type="project" value="InterPro"/>
</dbReference>
<keyword evidence="3 4" id="KW-0804">Transcription</keyword>
<dbReference type="InterPro" id="IPR045113">
    <property type="entry name" value="Rpb7-like"/>
</dbReference>
<dbReference type="Pfam" id="PF03876">
    <property type="entry name" value="SHS2_Rpb7-N"/>
    <property type="match status" value="1"/>
</dbReference>
<protein>
    <recommendedName>
        <fullName evidence="4">DNA-directed RNA polymerase subunit Rpo7</fullName>
        <ecNumber evidence="4">2.7.7.6</ecNumber>
    </recommendedName>
    <alternativeName>
        <fullName evidence="4">DNA-directed RNA polymerase subunit E</fullName>
    </alternativeName>
</protein>
<gene>
    <name evidence="4" type="primary">rpo7</name>
    <name evidence="4" type="synonym">rpoE</name>
    <name evidence="7" type="ORF">CL944_00785</name>
</gene>
<comment type="catalytic activity">
    <reaction evidence="4">
        <text>RNA(n) + a ribonucleoside 5'-triphosphate = RNA(n+1) + diphosphate</text>
        <dbReference type="Rhea" id="RHEA:21248"/>
        <dbReference type="Rhea" id="RHEA-COMP:14527"/>
        <dbReference type="Rhea" id="RHEA-COMP:17342"/>
        <dbReference type="ChEBI" id="CHEBI:33019"/>
        <dbReference type="ChEBI" id="CHEBI:61557"/>
        <dbReference type="ChEBI" id="CHEBI:140395"/>
        <dbReference type="EC" id="2.7.7.6"/>
    </reaction>
</comment>
<evidence type="ECO:0000256" key="4">
    <source>
        <dbReference type="HAMAP-Rule" id="MF_00865"/>
    </source>
</evidence>
<feature type="compositionally biased region" description="Basic and acidic residues" evidence="5">
    <location>
        <begin position="191"/>
        <end position="207"/>
    </location>
</feature>
<evidence type="ECO:0000256" key="1">
    <source>
        <dbReference type="ARBA" id="ARBA00009307"/>
    </source>
</evidence>
<dbReference type="InterPro" id="IPR036898">
    <property type="entry name" value="RNA_pol_Rpb7-like_N_sf"/>
</dbReference>
<dbReference type="EC" id="2.7.7.6" evidence="4"/>
<dbReference type="NCBIfam" id="TIGR00448">
    <property type="entry name" value="rpoE"/>
    <property type="match status" value="1"/>
</dbReference>
<dbReference type="AlphaFoldDB" id="A0A2D6LP82"/>
<dbReference type="InterPro" id="IPR004519">
    <property type="entry name" value="RNAP_E/RPC8"/>
</dbReference>
<comment type="subunit">
    <text evidence="4">Part of the RNA polymerase complex. Forms a stalk with Rpo4 that extends from the main structure.</text>
</comment>
<evidence type="ECO:0000259" key="6">
    <source>
        <dbReference type="PROSITE" id="PS50126"/>
    </source>
</evidence>
<evidence type="ECO:0000313" key="8">
    <source>
        <dbReference type="Proteomes" id="UP000226712"/>
    </source>
</evidence>
<dbReference type="Gene3D" id="2.40.50.140">
    <property type="entry name" value="Nucleic acid-binding proteins"/>
    <property type="match status" value="1"/>
</dbReference>
<accession>A0A2D6LP82</accession>
<feature type="region of interest" description="Disordered" evidence="5">
    <location>
        <begin position="179"/>
        <end position="207"/>
    </location>
</feature>
<dbReference type="GO" id="GO:0005737">
    <property type="term" value="C:cytoplasm"/>
    <property type="evidence" value="ECO:0007669"/>
    <property type="project" value="UniProtKB-SubCell"/>
</dbReference>
<dbReference type="SMART" id="SM00316">
    <property type="entry name" value="S1"/>
    <property type="match status" value="1"/>
</dbReference>
<dbReference type="GO" id="GO:0000428">
    <property type="term" value="C:DNA-directed RNA polymerase complex"/>
    <property type="evidence" value="ECO:0007669"/>
    <property type="project" value="UniProtKB-KW"/>
</dbReference>
<reference evidence="8" key="1">
    <citation type="submission" date="2017-09" db="EMBL/GenBank/DDBJ databases">
        <title>The Reconstruction of 2,631 Draft Metagenome-Assembled Genomes from the Global Oceans.</title>
        <authorList>
            <person name="Tully B.J."/>
            <person name="Graham E.D."/>
            <person name="Heidelberg J.F."/>
        </authorList>
    </citation>
    <scope>NUCLEOTIDE SEQUENCE [LARGE SCALE GENOMIC DNA]</scope>
</reference>
<keyword evidence="2 4" id="KW-0240">DNA-directed RNA polymerase</keyword>
<dbReference type="PANTHER" id="PTHR12709">
    <property type="entry name" value="DNA-DIRECTED RNA POLYMERASE II, III"/>
    <property type="match status" value="1"/>
</dbReference>
<dbReference type="SUPFAM" id="SSF50249">
    <property type="entry name" value="Nucleic acid-binding proteins"/>
    <property type="match status" value="1"/>
</dbReference>
<sequence length="207" mass="22683">MYMNYTITDTIRVPPANISGNLKNTLLKQAKEVYEGIMDEDIGVIVAITSIGNIGDGKIVPGDGAAYYETDVGMITYKPQVHELVEGEITDVTEFGAFIKTGPLEGLIHVSQIMDDYINYDAKLPGFVGKETKRKLTVKDVVKSRIVTVSLKGTISSSKIGLTMRQEGLGKEEWAKLAEKNKKKTATKSPAEAKKNDKKDGKKEAKK</sequence>
<dbReference type="Gene3D" id="3.30.1490.120">
    <property type="entry name" value="RNA polymerase Rpb7-like, N-terminal domain"/>
    <property type="match status" value="1"/>
</dbReference>
<dbReference type="PANTHER" id="PTHR12709:SF4">
    <property type="entry name" value="DNA-DIRECTED RNA POLYMERASE II SUBUNIT RPB7"/>
    <property type="match status" value="1"/>
</dbReference>
<dbReference type="PROSITE" id="PS50126">
    <property type="entry name" value="S1"/>
    <property type="match status" value="1"/>
</dbReference>
<name>A0A2D6LP82_9ARCH</name>
<keyword evidence="4" id="KW-0963">Cytoplasm</keyword>
<comment type="similarity">
    <text evidence="1 4">Belongs to the eukaryotic RPB7/RPC8 RNA polymerase subunit family.</text>
</comment>
<proteinExistence type="inferred from homology"/>
<dbReference type="HAMAP" id="MF_00865">
    <property type="entry name" value="RNApol_arch_Rpo7"/>
    <property type="match status" value="1"/>
</dbReference>